<feature type="non-terminal residue" evidence="1">
    <location>
        <position position="1"/>
    </location>
</feature>
<name>A0A5J9WL58_9POAL</name>
<organism evidence="1 2">
    <name type="scientific">Eragrostis curvula</name>
    <name type="common">weeping love grass</name>
    <dbReference type="NCBI Taxonomy" id="38414"/>
    <lineage>
        <taxon>Eukaryota</taxon>
        <taxon>Viridiplantae</taxon>
        <taxon>Streptophyta</taxon>
        <taxon>Embryophyta</taxon>
        <taxon>Tracheophyta</taxon>
        <taxon>Spermatophyta</taxon>
        <taxon>Magnoliopsida</taxon>
        <taxon>Liliopsida</taxon>
        <taxon>Poales</taxon>
        <taxon>Poaceae</taxon>
        <taxon>PACMAD clade</taxon>
        <taxon>Chloridoideae</taxon>
        <taxon>Eragrostideae</taxon>
        <taxon>Eragrostidinae</taxon>
        <taxon>Eragrostis</taxon>
    </lineage>
</organism>
<sequence length="102" mass="10798">MARGLLVQLEREKVEGAQAPLLPKTSKKFHFVLRHHDISRCRVSQVDAGERLVLETQAAGCGSTSAAAAAAGASSDSAGVSALAAAERDLTKSRRRRLTSLE</sequence>
<dbReference type="Proteomes" id="UP000324897">
    <property type="component" value="Chromosome 5"/>
</dbReference>
<dbReference type="AlphaFoldDB" id="A0A5J9WL58"/>
<comment type="caution">
    <text evidence="1">The sequence shown here is derived from an EMBL/GenBank/DDBJ whole genome shotgun (WGS) entry which is preliminary data.</text>
</comment>
<keyword evidence="2" id="KW-1185">Reference proteome</keyword>
<evidence type="ECO:0000313" key="1">
    <source>
        <dbReference type="EMBL" id="TVU47994.1"/>
    </source>
</evidence>
<gene>
    <name evidence="1" type="ORF">EJB05_07613</name>
</gene>
<accession>A0A5J9WL58</accession>
<proteinExistence type="predicted"/>
<dbReference type="EMBL" id="RWGY01000004">
    <property type="protein sequence ID" value="TVU47994.1"/>
    <property type="molecule type" value="Genomic_DNA"/>
</dbReference>
<protein>
    <submittedName>
        <fullName evidence="1">Uncharacterized protein</fullName>
    </submittedName>
</protein>
<dbReference type="Gramene" id="TVU47994">
    <property type="protein sequence ID" value="TVU47994"/>
    <property type="gene ID" value="EJB05_07613"/>
</dbReference>
<evidence type="ECO:0000313" key="2">
    <source>
        <dbReference type="Proteomes" id="UP000324897"/>
    </source>
</evidence>
<reference evidence="1 2" key="1">
    <citation type="journal article" date="2019" name="Sci. Rep.">
        <title>A high-quality genome of Eragrostis curvula grass provides insights into Poaceae evolution and supports new strategies to enhance forage quality.</title>
        <authorList>
            <person name="Carballo J."/>
            <person name="Santos B.A.C.M."/>
            <person name="Zappacosta D."/>
            <person name="Garbus I."/>
            <person name="Selva J.P."/>
            <person name="Gallo C.A."/>
            <person name="Diaz A."/>
            <person name="Albertini E."/>
            <person name="Caccamo M."/>
            <person name="Echenique V."/>
        </authorList>
    </citation>
    <scope>NUCLEOTIDE SEQUENCE [LARGE SCALE GENOMIC DNA]</scope>
    <source>
        <strain evidence="2">cv. Victoria</strain>
        <tissue evidence="1">Leaf</tissue>
    </source>
</reference>